<dbReference type="InterPro" id="IPR001073">
    <property type="entry name" value="C1q_dom"/>
</dbReference>
<keyword evidence="3 4" id="KW-0732">Signal</keyword>
<dbReference type="Proteomes" id="UP000694548">
    <property type="component" value="Unassembled WGS sequence"/>
</dbReference>
<dbReference type="OMA" id="TCGCCLM"/>
<dbReference type="Gene3D" id="2.60.120.40">
    <property type="match status" value="1"/>
</dbReference>
<organism evidence="7">
    <name type="scientific">Nothobranchius furzeri</name>
    <name type="common">Turquoise killifish</name>
    <dbReference type="NCBI Taxonomy" id="105023"/>
    <lineage>
        <taxon>Eukaryota</taxon>
        <taxon>Metazoa</taxon>
        <taxon>Chordata</taxon>
        <taxon>Craniata</taxon>
        <taxon>Vertebrata</taxon>
        <taxon>Euteleostomi</taxon>
        <taxon>Actinopterygii</taxon>
        <taxon>Neopterygii</taxon>
        <taxon>Teleostei</taxon>
        <taxon>Neoteleostei</taxon>
        <taxon>Acanthomorphata</taxon>
        <taxon>Ovalentaria</taxon>
        <taxon>Atherinomorphae</taxon>
        <taxon>Cyprinodontiformes</taxon>
        <taxon>Nothobranchiidae</taxon>
        <taxon>Nothobranchius</taxon>
    </lineage>
</organism>
<comment type="subcellular location">
    <subcellularLocation>
        <location evidence="1">Secreted</location>
    </subcellularLocation>
</comment>
<protein>
    <submittedName>
        <fullName evidence="6">LOC107374048-like protein</fullName>
    </submittedName>
</protein>
<dbReference type="EMBL" id="JAAVVJ010000007">
    <property type="protein sequence ID" value="KAF7219559.1"/>
    <property type="molecule type" value="Genomic_DNA"/>
</dbReference>
<evidence type="ECO:0000256" key="1">
    <source>
        <dbReference type="ARBA" id="ARBA00004613"/>
    </source>
</evidence>
<reference evidence="7" key="1">
    <citation type="submission" date="2016-05" db="EMBL/GenBank/DDBJ databases">
        <authorList>
            <person name="Lavstsen T."/>
            <person name="Jespersen J.S."/>
        </authorList>
    </citation>
    <scope>NUCLEOTIDE SEQUENCE</scope>
    <source>
        <tissue evidence="7">Brain</tissue>
    </source>
</reference>
<feature type="domain" description="C1q" evidence="5">
    <location>
        <begin position="84"/>
        <end position="226"/>
    </location>
</feature>
<dbReference type="PANTHER" id="PTHR22923">
    <property type="entry name" value="CEREBELLIN-RELATED"/>
    <property type="match status" value="1"/>
</dbReference>
<reference evidence="6" key="3">
    <citation type="submission" date="2020-03" db="EMBL/GenBank/DDBJ databases">
        <title>Intra-Species Differences in Population Size shape Life History and Genome Evolution.</title>
        <authorList>
            <person name="Willemsen D."/>
            <person name="Cui R."/>
            <person name="Valenzano D.R."/>
        </authorList>
    </citation>
    <scope>NUCLEOTIDE SEQUENCE</scope>
    <source>
        <strain evidence="6">GRZ</strain>
        <tissue evidence="6">Whole</tissue>
    </source>
</reference>
<dbReference type="EMBL" id="HAEJ01003220">
    <property type="protein sequence ID" value="SBS43677.1"/>
    <property type="molecule type" value="Transcribed_RNA"/>
</dbReference>
<evidence type="ECO:0000256" key="4">
    <source>
        <dbReference type="SAM" id="SignalP"/>
    </source>
</evidence>
<dbReference type="InterPro" id="IPR050822">
    <property type="entry name" value="Cerebellin_Synaptic_Org"/>
</dbReference>
<feature type="signal peptide" evidence="4">
    <location>
        <begin position="1"/>
        <end position="15"/>
    </location>
</feature>
<feature type="chain" id="PRO_5015059077" evidence="4">
    <location>
        <begin position="16"/>
        <end position="226"/>
    </location>
</feature>
<sequence length="226" mass="23917">MKAIMLLCVLHAAFGQLPNYGWNGQNQLPSSSPAGVVTDCNSDQASCSCCLMQRKMQRMEQLFNSTVSEISKQLASSKTNINSVKTSRSVFSVALNNASALTCVGPNANDAPIIYKYTFYNTGGYSTQTGIFTAPLSGVYSLAVSIYSVTSADKSQASCASLLVNGNVVSSLSDRNGLDVEDSSTSVLAITLKAGDQVSVSLLSGCNICDSFNHFNTFTGFLLYAV</sequence>
<gene>
    <name evidence="7" type="primary">OLA.1488</name>
    <name evidence="8" type="synonym">cbln20</name>
    <name evidence="6" type="ORF">G4P62_019919</name>
</gene>
<dbReference type="PROSITE" id="PS50871">
    <property type="entry name" value="C1Q"/>
    <property type="match status" value="1"/>
</dbReference>
<dbReference type="OrthoDB" id="6080680at2759"/>
<evidence type="ECO:0000256" key="3">
    <source>
        <dbReference type="ARBA" id="ARBA00022729"/>
    </source>
</evidence>
<evidence type="ECO:0000313" key="6">
    <source>
        <dbReference type="EMBL" id="KAF7219559.1"/>
    </source>
</evidence>
<dbReference type="Ensembl" id="ENSNFUT00015025356.1">
    <property type="protein sequence ID" value="ENSNFUP00015024254.1"/>
    <property type="gene ID" value="ENSNFUG00015011741.1"/>
</dbReference>
<dbReference type="Pfam" id="PF00386">
    <property type="entry name" value="C1q"/>
    <property type="match status" value="1"/>
</dbReference>
<evidence type="ECO:0000313" key="9">
    <source>
        <dbReference type="Proteomes" id="UP000694548"/>
    </source>
</evidence>
<proteinExistence type="predicted"/>
<dbReference type="SUPFAM" id="SSF49842">
    <property type="entry name" value="TNF-like"/>
    <property type="match status" value="1"/>
</dbReference>
<evidence type="ECO:0000259" key="5">
    <source>
        <dbReference type="PROSITE" id="PS50871"/>
    </source>
</evidence>
<dbReference type="PANTHER" id="PTHR22923:SF103">
    <property type="entry name" value="CEREBELLIN 20-RELATED"/>
    <property type="match status" value="1"/>
</dbReference>
<dbReference type="Proteomes" id="UP000822369">
    <property type="component" value="Chromosome 7"/>
</dbReference>
<dbReference type="InterPro" id="IPR008983">
    <property type="entry name" value="Tumour_necrosis_fac-like_dom"/>
</dbReference>
<reference evidence="7" key="2">
    <citation type="submission" date="2016-06" db="EMBL/GenBank/DDBJ databases">
        <title>The genome of a short-lived fish provides insights into sex chromosome evolution and the genetic control of aging.</title>
        <authorList>
            <person name="Reichwald K."/>
            <person name="Felder M."/>
            <person name="Petzold A."/>
            <person name="Koch P."/>
            <person name="Groth M."/>
            <person name="Platzer M."/>
        </authorList>
    </citation>
    <scope>NUCLEOTIDE SEQUENCE</scope>
    <source>
        <tissue evidence="7">Brain</tissue>
    </source>
</reference>
<evidence type="ECO:0000313" key="7">
    <source>
        <dbReference type="EMBL" id="SBS43677.1"/>
    </source>
</evidence>
<dbReference type="EMBL" id="HADY01009594">
    <property type="protein sequence ID" value="SBP48079.1"/>
    <property type="molecule type" value="Transcribed_RNA"/>
</dbReference>
<accession>A0A1A8U8L1</accession>
<dbReference type="AlphaFoldDB" id="A0A1A8U8L1"/>
<dbReference type="SMART" id="SM00110">
    <property type="entry name" value="C1Q"/>
    <property type="match status" value="1"/>
</dbReference>
<reference evidence="8" key="4">
    <citation type="submission" date="2025-05" db="UniProtKB">
        <authorList>
            <consortium name="Ensembl"/>
        </authorList>
    </citation>
    <scope>IDENTIFICATION</scope>
</reference>
<dbReference type="KEGG" id="nfu:107374048"/>
<name>A0A1A8U8L1_NOTFU</name>
<dbReference type="GO" id="GO:0099558">
    <property type="term" value="P:maintenance of synapse structure"/>
    <property type="evidence" value="ECO:0007669"/>
    <property type="project" value="TreeGrafter"/>
</dbReference>
<dbReference type="GeneTree" id="ENSGT00940000163520"/>
<dbReference type="Bgee" id="ENSNFUG00015011741">
    <property type="expression patterns" value="Expressed in zone of skin and 2 other cell types or tissues"/>
</dbReference>
<evidence type="ECO:0000313" key="8">
    <source>
        <dbReference type="Ensembl" id="ENSNFUP00015024254.1"/>
    </source>
</evidence>
<dbReference type="GO" id="GO:0045202">
    <property type="term" value="C:synapse"/>
    <property type="evidence" value="ECO:0007669"/>
    <property type="project" value="TreeGrafter"/>
</dbReference>
<keyword evidence="9" id="KW-1185">Reference proteome</keyword>
<evidence type="ECO:0000256" key="2">
    <source>
        <dbReference type="ARBA" id="ARBA00022525"/>
    </source>
</evidence>
<dbReference type="GO" id="GO:0005576">
    <property type="term" value="C:extracellular region"/>
    <property type="evidence" value="ECO:0007669"/>
    <property type="project" value="UniProtKB-SubCell"/>
</dbReference>
<keyword evidence="2" id="KW-0964">Secreted</keyword>